<reference evidence="2 3" key="1">
    <citation type="submission" date="2016-10" db="EMBL/GenBank/DDBJ databases">
        <authorList>
            <person name="de Groot N.N."/>
        </authorList>
    </citation>
    <scope>NUCLEOTIDE SEQUENCE [LARGE SCALE GENOMIC DNA]</scope>
    <source>
        <strain evidence="2 3">DSM 18180</strain>
    </source>
</reference>
<evidence type="ECO:0000313" key="3">
    <source>
        <dbReference type="Proteomes" id="UP000182544"/>
    </source>
</evidence>
<dbReference type="Proteomes" id="UP000182544">
    <property type="component" value="Unassembled WGS sequence"/>
</dbReference>
<dbReference type="RefSeq" id="WP_072401735.1">
    <property type="nucleotide sequence ID" value="NZ_FPKV01000002.1"/>
</dbReference>
<accession>A0A1K2IJD3</accession>
<sequence>MKTILKIQNLKCGGCANIITNKLSDSENISDVTVDNENDTVSFSYINEDDLLNTKTTLTKLGYPVIGDKYALTTKAKSLVSCALGRLNN</sequence>
<proteinExistence type="predicted"/>
<dbReference type="AlphaFoldDB" id="A0A1K2IJD3"/>
<dbReference type="PROSITE" id="PS50846">
    <property type="entry name" value="HMA_2"/>
    <property type="match status" value="1"/>
</dbReference>
<organism evidence="2 3">
    <name type="scientific">Flaviramulus basaltis</name>
    <dbReference type="NCBI Taxonomy" id="369401"/>
    <lineage>
        <taxon>Bacteria</taxon>
        <taxon>Pseudomonadati</taxon>
        <taxon>Bacteroidota</taxon>
        <taxon>Flavobacteriia</taxon>
        <taxon>Flavobacteriales</taxon>
        <taxon>Flavobacteriaceae</taxon>
        <taxon>Flaviramulus</taxon>
    </lineage>
</organism>
<dbReference type="SUPFAM" id="SSF55008">
    <property type="entry name" value="HMA, heavy metal-associated domain"/>
    <property type="match status" value="1"/>
</dbReference>
<dbReference type="InterPro" id="IPR036163">
    <property type="entry name" value="HMA_dom_sf"/>
</dbReference>
<protein>
    <submittedName>
        <fullName evidence="2">Copper chaperone CopZ</fullName>
    </submittedName>
</protein>
<dbReference type="EMBL" id="FPKV01000002">
    <property type="protein sequence ID" value="SFZ92386.1"/>
    <property type="molecule type" value="Genomic_DNA"/>
</dbReference>
<evidence type="ECO:0000259" key="1">
    <source>
        <dbReference type="PROSITE" id="PS50846"/>
    </source>
</evidence>
<name>A0A1K2IJD3_9FLAO</name>
<dbReference type="CDD" id="cd00371">
    <property type="entry name" value="HMA"/>
    <property type="match status" value="1"/>
</dbReference>
<gene>
    <name evidence="2" type="ORF">SAMN05428642_102693</name>
</gene>
<dbReference type="STRING" id="369401.SAMN05428642_102693"/>
<dbReference type="InterPro" id="IPR006121">
    <property type="entry name" value="HMA_dom"/>
</dbReference>
<dbReference type="GO" id="GO:0046872">
    <property type="term" value="F:metal ion binding"/>
    <property type="evidence" value="ECO:0007669"/>
    <property type="project" value="InterPro"/>
</dbReference>
<dbReference type="OrthoDB" id="677920at2"/>
<feature type="domain" description="HMA" evidence="1">
    <location>
        <begin position="1"/>
        <end position="66"/>
    </location>
</feature>
<dbReference type="Pfam" id="PF00403">
    <property type="entry name" value="HMA"/>
    <property type="match status" value="1"/>
</dbReference>
<dbReference type="Gene3D" id="3.30.70.100">
    <property type="match status" value="1"/>
</dbReference>
<evidence type="ECO:0000313" key="2">
    <source>
        <dbReference type="EMBL" id="SFZ92386.1"/>
    </source>
</evidence>
<keyword evidence="3" id="KW-1185">Reference proteome</keyword>